<evidence type="ECO:0008006" key="4">
    <source>
        <dbReference type="Google" id="ProtNLM"/>
    </source>
</evidence>
<dbReference type="Pfam" id="PF09055">
    <property type="entry name" value="Sod_Ni"/>
    <property type="match status" value="1"/>
</dbReference>
<dbReference type="Gene3D" id="1.20.120.400">
    <property type="entry name" value="Nickel-containing superoxide dismutase"/>
    <property type="match status" value="1"/>
</dbReference>
<reference evidence="2" key="1">
    <citation type="submission" date="2023-08" db="EMBL/GenBank/DDBJ databases">
        <authorList>
            <person name="Chen Y."/>
            <person name="Shah S."/>
            <person name="Dougan E. K."/>
            <person name="Thang M."/>
            <person name="Chan C."/>
        </authorList>
    </citation>
    <scope>NUCLEOTIDE SEQUENCE</scope>
</reference>
<comment type="caution">
    <text evidence="2">The sequence shown here is derived from an EMBL/GenBank/DDBJ whole genome shotgun (WGS) entry which is preliminary data.</text>
</comment>
<gene>
    <name evidence="2" type="ORF">EVOR1521_LOCUS28494</name>
</gene>
<organism evidence="2 3">
    <name type="scientific">Effrenium voratum</name>
    <dbReference type="NCBI Taxonomy" id="2562239"/>
    <lineage>
        <taxon>Eukaryota</taxon>
        <taxon>Sar</taxon>
        <taxon>Alveolata</taxon>
        <taxon>Dinophyceae</taxon>
        <taxon>Suessiales</taxon>
        <taxon>Symbiodiniaceae</taxon>
        <taxon>Effrenium</taxon>
    </lineage>
</organism>
<dbReference type="InterPro" id="IPR014123">
    <property type="entry name" value="Superoxide_dismutase_Ni-type"/>
</dbReference>
<dbReference type="EMBL" id="CAUJNA010003637">
    <property type="protein sequence ID" value="CAJ1406554.1"/>
    <property type="molecule type" value="Genomic_DNA"/>
</dbReference>
<name>A0AA36JK80_9DINO</name>
<feature type="compositionally biased region" description="Basic and acidic residues" evidence="1">
    <location>
        <begin position="137"/>
        <end position="151"/>
    </location>
</feature>
<dbReference type="GO" id="GO:0004784">
    <property type="term" value="F:superoxide dismutase activity"/>
    <property type="evidence" value="ECO:0007669"/>
    <property type="project" value="InterPro"/>
</dbReference>
<keyword evidence="3" id="KW-1185">Reference proteome</keyword>
<evidence type="ECO:0000313" key="2">
    <source>
        <dbReference type="EMBL" id="CAJ1406554.1"/>
    </source>
</evidence>
<dbReference type="AlphaFoldDB" id="A0AA36JK80"/>
<dbReference type="InterPro" id="IPR036502">
    <property type="entry name" value="NiSOD_sf"/>
</dbReference>
<evidence type="ECO:0000256" key="1">
    <source>
        <dbReference type="SAM" id="MobiDB-lite"/>
    </source>
</evidence>
<sequence length="158" mass="17840">MIAMVRPAARFHCQVPCGIFTDELRVQAMKEDASTIRKAVVQSQELHKAGALQDIHQMVRWIHTKEDHAQKIMTTTADYFLAQKVKKADLAEDEYLKRLALHHDVMVAAMKAKQSSELGPVDTLDKAIEAEPTADGRGLRRSPEKHGRSGELRWSQKL</sequence>
<accession>A0AA36JK80</accession>
<dbReference type="Proteomes" id="UP001178507">
    <property type="component" value="Unassembled WGS sequence"/>
</dbReference>
<feature type="region of interest" description="Disordered" evidence="1">
    <location>
        <begin position="119"/>
        <end position="158"/>
    </location>
</feature>
<evidence type="ECO:0000313" key="3">
    <source>
        <dbReference type="Proteomes" id="UP001178507"/>
    </source>
</evidence>
<dbReference type="GO" id="GO:0016151">
    <property type="term" value="F:nickel cation binding"/>
    <property type="evidence" value="ECO:0007669"/>
    <property type="project" value="InterPro"/>
</dbReference>
<proteinExistence type="predicted"/>
<protein>
    <recommendedName>
        <fullName evidence="4">Superoxide dismutase</fullName>
    </recommendedName>
</protein>